<dbReference type="RefSeq" id="WP_366924464.1">
    <property type="nucleotide sequence ID" value="NZ_CP121694.1"/>
</dbReference>
<dbReference type="SUPFAM" id="SSF55785">
    <property type="entry name" value="PYP-like sensor domain (PAS domain)"/>
    <property type="match status" value="2"/>
</dbReference>
<evidence type="ECO:0000256" key="2">
    <source>
        <dbReference type="ARBA" id="ARBA00022797"/>
    </source>
</evidence>
<evidence type="ECO:0000256" key="5">
    <source>
        <dbReference type="PROSITE-ProRule" id="PRU00703"/>
    </source>
</evidence>
<dbReference type="InterPro" id="IPR000014">
    <property type="entry name" value="PAS"/>
</dbReference>
<feature type="domain" description="Sigma-54 factor interaction" evidence="6">
    <location>
        <begin position="391"/>
        <end position="620"/>
    </location>
</feature>
<dbReference type="Pfam" id="PF18024">
    <property type="entry name" value="HTH_50"/>
    <property type="match status" value="1"/>
</dbReference>
<dbReference type="SUPFAM" id="SSF52540">
    <property type="entry name" value="P-loop containing nucleoside triphosphate hydrolases"/>
    <property type="match status" value="1"/>
</dbReference>
<dbReference type="InterPro" id="IPR025943">
    <property type="entry name" value="Sigma_54_int_dom_ATP-bd_2"/>
</dbReference>
<keyword evidence="5" id="KW-0129">CBS domain</keyword>
<dbReference type="Gene3D" id="3.10.580.10">
    <property type="entry name" value="CBS-domain"/>
    <property type="match status" value="1"/>
</dbReference>
<feature type="domain" description="CBS" evidence="9">
    <location>
        <begin position="8"/>
        <end position="64"/>
    </location>
</feature>
<dbReference type="InterPro" id="IPR025662">
    <property type="entry name" value="Sigma_54_int_dom_ATP-bd_1"/>
</dbReference>
<feature type="domain" description="PAS" evidence="7">
    <location>
        <begin position="125"/>
        <end position="170"/>
    </location>
</feature>
<dbReference type="GO" id="GO:0006355">
    <property type="term" value="P:regulation of DNA-templated transcription"/>
    <property type="evidence" value="ECO:0007669"/>
    <property type="project" value="InterPro"/>
</dbReference>
<evidence type="ECO:0000256" key="4">
    <source>
        <dbReference type="ARBA" id="ARBA00029500"/>
    </source>
</evidence>
<dbReference type="Pfam" id="PF00989">
    <property type="entry name" value="PAS"/>
    <property type="match status" value="2"/>
</dbReference>
<dbReference type="CDD" id="cd00009">
    <property type="entry name" value="AAA"/>
    <property type="match status" value="1"/>
</dbReference>
<dbReference type="NCBIfam" id="TIGR00229">
    <property type="entry name" value="sensory_box"/>
    <property type="match status" value="2"/>
</dbReference>
<evidence type="ECO:0000256" key="3">
    <source>
        <dbReference type="ARBA" id="ARBA00022840"/>
    </source>
</evidence>
<dbReference type="CDD" id="cd02205">
    <property type="entry name" value="CBS_pair_SF"/>
    <property type="match status" value="1"/>
</dbReference>
<dbReference type="Proteomes" id="UP001329915">
    <property type="component" value="Chromosome"/>
</dbReference>
<evidence type="ECO:0000313" key="10">
    <source>
        <dbReference type="EMBL" id="WRO21632.1"/>
    </source>
</evidence>
<dbReference type="PROSITE" id="PS00676">
    <property type="entry name" value="SIGMA54_INTERACT_2"/>
    <property type="match status" value="1"/>
</dbReference>
<evidence type="ECO:0000259" key="7">
    <source>
        <dbReference type="PROSITE" id="PS50112"/>
    </source>
</evidence>
<organism evidence="10 11">
    <name type="scientific">Metallumcola ferriviriculae</name>
    <dbReference type="NCBI Taxonomy" id="3039180"/>
    <lineage>
        <taxon>Bacteria</taxon>
        <taxon>Bacillati</taxon>
        <taxon>Bacillota</taxon>
        <taxon>Clostridia</taxon>
        <taxon>Neomoorellales</taxon>
        <taxon>Desulfitibacteraceae</taxon>
        <taxon>Metallumcola</taxon>
    </lineage>
</organism>
<dbReference type="PROSITE" id="PS51371">
    <property type="entry name" value="CBS"/>
    <property type="match status" value="1"/>
</dbReference>
<dbReference type="InterPro" id="IPR003593">
    <property type="entry name" value="AAA+_ATPase"/>
</dbReference>
<dbReference type="InterPro" id="IPR030828">
    <property type="entry name" value="HTH_TyrR"/>
</dbReference>
<dbReference type="PROSITE" id="PS00675">
    <property type="entry name" value="SIGMA54_INTERACT_1"/>
    <property type="match status" value="1"/>
</dbReference>
<dbReference type="InterPro" id="IPR027417">
    <property type="entry name" value="P-loop_NTPase"/>
</dbReference>
<proteinExistence type="predicted"/>
<protein>
    <recommendedName>
        <fullName evidence="4">HTH-type transcriptional regulatory protein TyrR</fullName>
    </recommendedName>
</protein>
<evidence type="ECO:0000256" key="1">
    <source>
        <dbReference type="ARBA" id="ARBA00022741"/>
    </source>
</evidence>
<keyword evidence="3" id="KW-0067">ATP-binding</keyword>
<evidence type="ECO:0000259" key="8">
    <source>
        <dbReference type="PROSITE" id="PS50113"/>
    </source>
</evidence>
<dbReference type="InterPro" id="IPR046342">
    <property type="entry name" value="CBS_dom_sf"/>
</dbReference>
<keyword evidence="11" id="KW-1185">Reference proteome</keyword>
<dbReference type="GO" id="GO:0003677">
    <property type="term" value="F:DNA binding"/>
    <property type="evidence" value="ECO:0007669"/>
    <property type="project" value="UniProtKB-KW"/>
</dbReference>
<reference evidence="10 11" key="1">
    <citation type="submission" date="2023-04" db="EMBL/GenBank/DDBJ databases">
        <authorList>
            <person name="Hsu D."/>
        </authorList>
    </citation>
    <scope>NUCLEOTIDE SEQUENCE [LARGE SCALE GENOMIC DNA]</scope>
    <source>
        <strain evidence="10 11">MK1</strain>
    </source>
</reference>
<dbReference type="InterPro" id="IPR002078">
    <property type="entry name" value="Sigma_54_int"/>
</dbReference>
<feature type="domain" description="PAC" evidence="8">
    <location>
        <begin position="314"/>
        <end position="366"/>
    </location>
</feature>
<keyword evidence="2" id="KW-0058">Aromatic hydrocarbons catabolism</keyword>
<dbReference type="SUPFAM" id="SSF54631">
    <property type="entry name" value="CBS-domain pair"/>
    <property type="match status" value="1"/>
</dbReference>
<evidence type="ECO:0000313" key="11">
    <source>
        <dbReference type="Proteomes" id="UP001329915"/>
    </source>
</evidence>
<dbReference type="PANTHER" id="PTHR32071">
    <property type="entry name" value="TRANSCRIPTIONAL REGULATORY PROTEIN"/>
    <property type="match status" value="1"/>
</dbReference>
<dbReference type="SMART" id="SM00116">
    <property type="entry name" value="CBS"/>
    <property type="match status" value="1"/>
</dbReference>
<dbReference type="Gene3D" id="3.40.50.300">
    <property type="entry name" value="P-loop containing nucleotide triphosphate hydrolases"/>
    <property type="match status" value="1"/>
</dbReference>
<dbReference type="InterPro" id="IPR013767">
    <property type="entry name" value="PAS_fold"/>
</dbReference>
<evidence type="ECO:0000259" key="6">
    <source>
        <dbReference type="PROSITE" id="PS50045"/>
    </source>
</evidence>
<dbReference type="SMART" id="SM00091">
    <property type="entry name" value="PAS"/>
    <property type="match status" value="2"/>
</dbReference>
<dbReference type="Gene3D" id="1.10.8.60">
    <property type="match status" value="1"/>
</dbReference>
<feature type="domain" description="PAS" evidence="7">
    <location>
        <begin position="244"/>
        <end position="286"/>
    </location>
</feature>
<accession>A0AAU0UMN3</accession>
<name>A0AAU0UMN3_9FIRM</name>
<dbReference type="Pfam" id="PF00158">
    <property type="entry name" value="Sigma54_activat"/>
    <property type="match status" value="1"/>
</dbReference>
<dbReference type="InterPro" id="IPR035965">
    <property type="entry name" value="PAS-like_dom_sf"/>
</dbReference>
<dbReference type="SMART" id="SM00382">
    <property type="entry name" value="AAA"/>
    <property type="match status" value="1"/>
</dbReference>
<dbReference type="Gene3D" id="3.30.450.20">
    <property type="entry name" value="PAS domain"/>
    <property type="match status" value="2"/>
</dbReference>
<dbReference type="PANTHER" id="PTHR32071:SF57">
    <property type="entry name" value="C4-DICARBOXYLATE TRANSPORT TRANSCRIPTIONAL REGULATORY PROTEIN DCTD"/>
    <property type="match status" value="1"/>
</dbReference>
<dbReference type="InterPro" id="IPR058031">
    <property type="entry name" value="AAA_lid_NorR"/>
</dbReference>
<dbReference type="GO" id="GO:0005524">
    <property type="term" value="F:ATP binding"/>
    <property type="evidence" value="ECO:0007669"/>
    <property type="project" value="UniProtKB-KW"/>
</dbReference>
<dbReference type="Pfam" id="PF25601">
    <property type="entry name" value="AAA_lid_14"/>
    <property type="match status" value="1"/>
</dbReference>
<dbReference type="InterPro" id="IPR000644">
    <property type="entry name" value="CBS_dom"/>
</dbReference>
<dbReference type="Gene3D" id="1.10.10.60">
    <property type="entry name" value="Homeodomain-like"/>
    <property type="match status" value="1"/>
</dbReference>
<dbReference type="InterPro" id="IPR000700">
    <property type="entry name" value="PAS-assoc_C"/>
</dbReference>
<dbReference type="CDD" id="cd00130">
    <property type="entry name" value="PAS"/>
    <property type="match status" value="2"/>
</dbReference>
<dbReference type="FunFam" id="3.40.50.300:FF:000006">
    <property type="entry name" value="DNA-binding transcriptional regulator NtrC"/>
    <property type="match status" value="1"/>
</dbReference>
<keyword evidence="1" id="KW-0547">Nucleotide-binding</keyword>
<dbReference type="SUPFAM" id="SSF46689">
    <property type="entry name" value="Homeodomain-like"/>
    <property type="match status" value="1"/>
</dbReference>
<dbReference type="AlphaFoldDB" id="A0AAU0UMN3"/>
<dbReference type="PROSITE" id="PS50112">
    <property type="entry name" value="PAS"/>
    <property type="match status" value="2"/>
</dbReference>
<sequence length="709" mass="79147">MLKITHVMTENVTKISTETTMTEAALAFRQKDLKRAAVVDGSERLVGILEMNSFIKAFLATADMHERVTKYMNRSFRTISVDSDTDALKNAPVESTWVVNAQGQLMGFLRKSDILAISGEQCWLYNSQLQTVLNSLPDAVIVVDTKGTIALFNKPAERMLGIDIDDALGQDARSILADDFLSDCLRRGESRYNVKETINGKKVLRDWMPLLDNDKQGLLGAVEIIRDISHLDQVSTQLDGVNELVKELEGIVESSYDGLVVTDGNGRLLRVSSSYERISGVSREELNSNIGKNMQELESDGTISHSASLLALQRKEPVTIKQQVRTGKELMVTANPIIDEDGNVLRVVCNIRNLSELDQLRRELAETKAVSARYHIELKELRARQLNIEGVISKSKEMQNVLDLAARVARVDSTVLLTGETGVGKEIIAKVIQKNNTRADAPFARINCGAIPHELLESELFGYEKGSFTGAGKNGKIGMFEVANGGTILLDEISEMPQSLQVKLLRVLQEHEIVRVGGVKSIKLDVRVIAATNQDLSKLVKENKFRKDLYYRLNVVPIFIPALRQRREDIIPLAVHFLKKYNDRYGFDKHFSARVLELFEGYAWQGNVRELENMVERLVVMTEGEMIEVHCLPQSFLKILESADIDGIHKPITVNGILPLRDASAILEKELLVRALGVYRTTRKVAQVLGVDHSTVVRKANKHSIALTN</sequence>
<dbReference type="InterPro" id="IPR009057">
    <property type="entry name" value="Homeodomain-like_sf"/>
</dbReference>
<dbReference type="Pfam" id="PF00571">
    <property type="entry name" value="CBS"/>
    <property type="match status" value="1"/>
</dbReference>
<evidence type="ECO:0000259" key="9">
    <source>
        <dbReference type="PROSITE" id="PS51371"/>
    </source>
</evidence>
<dbReference type="PROSITE" id="PS50045">
    <property type="entry name" value="SIGMA54_INTERACT_4"/>
    <property type="match status" value="1"/>
</dbReference>
<dbReference type="PROSITE" id="PS50113">
    <property type="entry name" value="PAC"/>
    <property type="match status" value="1"/>
</dbReference>
<dbReference type="KEGG" id="dbc:MFMK1_001442"/>
<dbReference type="EMBL" id="CP121694">
    <property type="protein sequence ID" value="WRO21632.1"/>
    <property type="molecule type" value="Genomic_DNA"/>
</dbReference>
<gene>
    <name evidence="10" type="ORF">MFMK1_001442</name>
</gene>